<keyword evidence="2" id="KW-0472">Membrane</keyword>
<dbReference type="Gene3D" id="3.40.50.300">
    <property type="entry name" value="P-loop containing nucleotide triphosphate hydrolases"/>
    <property type="match status" value="1"/>
</dbReference>
<reference evidence="3" key="1">
    <citation type="submission" date="2024-06" db="EMBL/GenBank/DDBJ databases">
        <authorList>
            <consortium name="consrtm"/>
            <person name="Uemura M."/>
            <person name="Terahara T."/>
        </authorList>
    </citation>
    <scope>NUCLEOTIDE SEQUENCE</scope>
    <source>
        <strain evidence="3">KM77-8</strain>
    </source>
</reference>
<feature type="transmembrane region" description="Helical" evidence="2">
    <location>
        <begin position="23"/>
        <end position="45"/>
    </location>
</feature>
<protein>
    <recommendedName>
        <fullName evidence="4">NACHT domain-containing protein</fullName>
    </recommendedName>
</protein>
<reference evidence="3" key="2">
    <citation type="submission" date="2024-07" db="EMBL/GenBank/DDBJ databases">
        <title>Streptomyces haneummycinica sp. nov., a new antibiotic-producing actinobacterium isolated from marine sediment.</title>
        <authorList>
            <person name="Uemura M."/>
            <person name="Hamada M."/>
            <person name="Hirano S."/>
            <person name="Kobayashi K."/>
            <person name="Ohshiro T."/>
            <person name="Kobayashi T."/>
            <person name="Terahara T."/>
        </authorList>
    </citation>
    <scope>NUCLEOTIDE SEQUENCE</scope>
    <source>
        <strain evidence="3">KM77-8</strain>
    </source>
</reference>
<proteinExistence type="predicted"/>
<keyword evidence="2" id="KW-0812">Transmembrane</keyword>
<evidence type="ECO:0000256" key="1">
    <source>
        <dbReference type="SAM" id="MobiDB-lite"/>
    </source>
</evidence>
<sequence>MALKAFHPSWFETFGKNEAVGTLYSLTSPILTGAFLLAVFLLYWYHKAKKQLVKKARTKPHDLVPTAGTLVDRIVGRHELTQVIAQTLRDRRTRRPYLLVGGVGVGKTAVLVELTRMLAQQSAVPVPLRLRDMDGDGELDFERMARRRFAEVADQGVFASGNIDKAWRQLRLDDKAVVIADGLEEALLDERYREDRDNIIRRAIDRADRQNLPVVIASRPHAPLEGTRAAITALEPLSGEAALEYLVREPGEADERRLDWVVETAEVTESPIYLRIARLLQQRGLLEHLTLREQNGRLNTRSNDCSTIRLWLIDTYRQALENGLVCDQLVMDRKERRETLWVVSALACLGLVQDSIEVSFDDFVGAYLNDLRDPEGSREPAAGGGQDMLRPVVSPRNDRRYGVCWAGRSASRRPGPIPWNTPTSATPSWRGTPPTHSSSGW</sequence>
<dbReference type="EMBL" id="AP035768">
    <property type="protein sequence ID" value="BFO17005.1"/>
    <property type="molecule type" value="Genomic_DNA"/>
</dbReference>
<dbReference type="AlphaFoldDB" id="A0AAT9HHW6"/>
<evidence type="ECO:0000313" key="3">
    <source>
        <dbReference type="EMBL" id="BFO17005.1"/>
    </source>
</evidence>
<gene>
    <name evidence="3" type="ORF">SHKM778_33930</name>
</gene>
<evidence type="ECO:0000256" key="2">
    <source>
        <dbReference type="SAM" id="Phobius"/>
    </source>
</evidence>
<feature type="transmembrane region" description="Helical" evidence="2">
    <location>
        <begin position="97"/>
        <end position="119"/>
    </location>
</feature>
<dbReference type="SUPFAM" id="SSF52540">
    <property type="entry name" value="P-loop containing nucleoside triphosphate hydrolases"/>
    <property type="match status" value="1"/>
</dbReference>
<feature type="region of interest" description="Disordered" evidence="1">
    <location>
        <begin position="407"/>
        <end position="441"/>
    </location>
</feature>
<organism evidence="3">
    <name type="scientific">Streptomyces haneummycinicus</name>
    <dbReference type="NCBI Taxonomy" id="3074435"/>
    <lineage>
        <taxon>Bacteria</taxon>
        <taxon>Bacillati</taxon>
        <taxon>Actinomycetota</taxon>
        <taxon>Actinomycetes</taxon>
        <taxon>Kitasatosporales</taxon>
        <taxon>Streptomycetaceae</taxon>
        <taxon>Streptomyces</taxon>
    </lineage>
</organism>
<keyword evidence="2" id="KW-1133">Transmembrane helix</keyword>
<feature type="compositionally biased region" description="Polar residues" evidence="1">
    <location>
        <begin position="420"/>
        <end position="441"/>
    </location>
</feature>
<accession>A0AAT9HHW6</accession>
<name>A0AAT9HHW6_9ACTN</name>
<evidence type="ECO:0008006" key="4">
    <source>
        <dbReference type="Google" id="ProtNLM"/>
    </source>
</evidence>
<dbReference type="InterPro" id="IPR027417">
    <property type="entry name" value="P-loop_NTPase"/>
</dbReference>
<feature type="region of interest" description="Disordered" evidence="1">
    <location>
        <begin position="374"/>
        <end position="393"/>
    </location>
</feature>